<name>A0AAD7XPB6_9STRA</name>
<gene>
    <name evidence="12" type="ORF">CTAYLR_009025</name>
</gene>
<dbReference type="EMBL" id="JAQMWT010000357">
    <property type="protein sequence ID" value="KAJ8603321.1"/>
    <property type="molecule type" value="Genomic_DNA"/>
</dbReference>
<evidence type="ECO:0000256" key="3">
    <source>
        <dbReference type="ARBA" id="ARBA00022801"/>
    </source>
</evidence>
<dbReference type="AlphaFoldDB" id="A0AAD7XPB6"/>
<dbReference type="InterPro" id="IPR050819">
    <property type="entry name" value="Tripeptidyl-peptidase_I"/>
</dbReference>
<feature type="active site" description="Charge relay system" evidence="9">
    <location>
        <position position="471"/>
    </location>
</feature>
<dbReference type="InterPro" id="IPR015366">
    <property type="entry name" value="S53_propep"/>
</dbReference>
<feature type="active site" description="Charge relay system" evidence="9">
    <location>
        <position position="269"/>
    </location>
</feature>
<feature type="signal peptide" evidence="10">
    <location>
        <begin position="1"/>
        <end position="17"/>
    </location>
</feature>
<evidence type="ECO:0000256" key="7">
    <source>
        <dbReference type="ARBA" id="ARBA00023529"/>
    </source>
</evidence>
<dbReference type="SMART" id="SM00944">
    <property type="entry name" value="Pro-kuma_activ"/>
    <property type="match status" value="1"/>
</dbReference>
<evidence type="ECO:0000256" key="2">
    <source>
        <dbReference type="ARBA" id="ARBA00022723"/>
    </source>
</evidence>
<dbReference type="PROSITE" id="PS00138">
    <property type="entry name" value="SUBTILASE_SER"/>
    <property type="match status" value="1"/>
</dbReference>
<evidence type="ECO:0000256" key="6">
    <source>
        <dbReference type="ARBA" id="ARBA00023145"/>
    </source>
</evidence>
<keyword evidence="3 9" id="KW-0378">Hydrolase</keyword>
<keyword evidence="1 9" id="KW-0645">Protease</keyword>
<keyword evidence="13" id="KW-1185">Reference proteome</keyword>
<protein>
    <recommendedName>
        <fullName evidence="8">subtilisin</fullName>
        <ecNumber evidence="8">3.4.21.62</ecNumber>
    </recommendedName>
</protein>
<feature type="binding site" evidence="9">
    <location>
        <position position="513"/>
    </location>
    <ligand>
        <name>Ca(2+)</name>
        <dbReference type="ChEBI" id="CHEBI:29108"/>
    </ligand>
</feature>
<proteinExistence type="predicted"/>
<dbReference type="SUPFAM" id="SSF52743">
    <property type="entry name" value="Subtilisin-like"/>
    <property type="match status" value="1"/>
</dbReference>
<dbReference type="Pfam" id="PF00082">
    <property type="entry name" value="Peptidase_S8"/>
    <property type="match status" value="1"/>
</dbReference>
<dbReference type="InterPro" id="IPR023828">
    <property type="entry name" value="Peptidase_S8_Ser-AS"/>
</dbReference>
<keyword evidence="5 9" id="KW-0106">Calcium</keyword>
<dbReference type="Pfam" id="PF09286">
    <property type="entry name" value="Pro-kuma_activ"/>
    <property type="match status" value="1"/>
</dbReference>
<feature type="active site" description="Charge relay system" evidence="9">
    <location>
        <position position="265"/>
    </location>
</feature>
<dbReference type="Proteomes" id="UP001230188">
    <property type="component" value="Unassembled WGS sequence"/>
</dbReference>
<dbReference type="SUPFAM" id="SSF54897">
    <property type="entry name" value="Protease propeptides/inhibitors"/>
    <property type="match status" value="1"/>
</dbReference>
<dbReference type="PANTHER" id="PTHR14218:SF15">
    <property type="entry name" value="TRIPEPTIDYL-PEPTIDASE 1"/>
    <property type="match status" value="1"/>
</dbReference>
<evidence type="ECO:0000256" key="1">
    <source>
        <dbReference type="ARBA" id="ARBA00022670"/>
    </source>
</evidence>
<dbReference type="GO" id="GO:0004252">
    <property type="term" value="F:serine-type endopeptidase activity"/>
    <property type="evidence" value="ECO:0007669"/>
    <property type="project" value="UniProtKB-UniRule"/>
</dbReference>
<dbReference type="Gene3D" id="3.40.50.200">
    <property type="entry name" value="Peptidase S8/S53 domain"/>
    <property type="match status" value="1"/>
</dbReference>
<evidence type="ECO:0000256" key="5">
    <source>
        <dbReference type="ARBA" id="ARBA00022837"/>
    </source>
</evidence>
<feature type="domain" description="Peptidase S53" evidence="11">
    <location>
        <begin position="191"/>
        <end position="560"/>
    </location>
</feature>
<dbReference type="GO" id="GO:0008240">
    <property type="term" value="F:tripeptidyl-peptidase activity"/>
    <property type="evidence" value="ECO:0007669"/>
    <property type="project" value="TreeGrafter"/>
</dbReference>
<evidence type="ECO:0000256" key="9">
    <source>
        <dbReference type="PROSITE-ProRule" id="PRU01032"/>
    </source>
</evidence>
<evidence type="ECO:0000256" key="10">
    <source>
        <dbReference type="SAM" id="SignalP"/>
    </source>
</evidence>
<accession>A0AAD7XPB6</accession>
<feature type="binding site" evidence="9">
    <location>
        <position position="514"/>
    </location>
    <ligand>
        <name>Ca(2+)</name>
        <dbReference type="ChEBI" id="CHEBI:29108"/>
    </ligand>
</feature>
<sequence>MLLSLTVAAAIAETVTAMTLERHVGSHKPLEYWKKGARAPAGALHEVIVRAVPLASRGELEALLLERSIPGSARFREWMSTEEVKRVGGASELGATERWLKLGVGARTKATKHGEYVRAIAPVAAWEGVFACEFYAWHHHEEKKTVLRCDGDYSIESGAPAEAVFGVSDLPPRVWGGPRRRDKTNKTLDNIVTPSVINSFYEISSNAGSSKVYQGVFETSGMDFSGSDLSDFQSLFDLPSDKVDTDYGGHESDIECEIDADECDEGNLDVQYMMAVSQLTPMTYYYTDASSPFVAFALYAADLDTQPFVGSISWGSIESEMTDEVLEAFDVELVKATLAGSTFFVSSGDDGVANFAAYSKADCGYVPSYPATSPYVVAVGATYASSYDDPGVGEVVCESDVDDAIITSGGGFSTYYAQPNFTLAAISDYFDQVAPVSGYNASGRAYPDLALSGYDYLVVIGGAEYYVSGTSCSSPTVAAMASLVNAVRVEAGASGLGYVLPSIYAQNGSFTNDITSGSNNCVAEDEFCCDQGFDAATGWDPVTGWGSVDYAKFEAVFTSDLDPLEVARAKSRLNVDAVRPLRAAAQKQ</sequence>
<keyword evidence="4 9" id="KW-0720">Serine protease</keyword>
<dbReference type="PANTHER" id="PTHR14218">
    <property type="entry name" value="PROTEASE S8 TRIPEPTIDYL PEPTIDASE I CLN2"/>
    <property type="match status" value="1"/>
</dbReference>
<dbReference type="EC" id="3.4.21.62" evidence="8"/>
<evidence type="ECO:0000313" key="12">
    <source>
        <dbReference type="EMBL" id="KAJ8603321.1"/>
    </source>
</evidence>
<dbReference type="GO" id="GO:0006508">
    <property type="term" value="P:proteolysis"/>
    <property type="evidence" value="ECO:0007669"/>
    <property type="project" value="UniProtKB-KW"/>
</dbReference>
<dbReference type="InterPro" id="IPR000209">
    <property type="entry name" value="Peptidase_S8/S53_dom"/>
</dbReference>
<feature type="binding site" evidence="9">
    <location>
        <position position="538"/>
    </location>
    <ligand>
        <name>Ca(2+)</name>
        <dbReference type="ChEBI" id="CHEBI:29108"/>
    </ligand>
</feature>
<evidence type="ECO:0000259" key="11">
    <source>
        <dbReference type="PROSITE" id="PS51695"/>
    </source>
</evidence>
<feature type="binding site" evidence="9">
    <location>
        <position position="540"/>
    </location>
    <ligand>
        <name>Ca(2+)</name>
        <dbReference type="ChEBI" id="CHEBI:29108"/>
    </ligand>
</feature>
<evidence type="ECO:0000256" key="8">
    <source>
        <dbReference type="ARBA" id="ARBA00023619"/>
    </source>
</evidence>
<comment type="catalytic activity">
    <reaction evidence="7">
        <text>Hydrolysis of proteins with broad specificity for peptide bonds, and a preference for a large uncharged residue in P1. Hydrolyzes peptide amides.</text>
        <dbReference type="EC" id="3.4.21.62"/>
    </reaction>
</comment>
<feature type="chain" id="PRO_5042256913" description="subtilisin" evidence="10">
    <location>
        <begin position="18"/>
        <end position="588"/>
    </location>
</feature>
<comment type="caution">
    <text evidence="12">The sequence shown here is derived from an EMBL/GenBank/DDBJ whole genome shotgun (WGS) entry which is preliminary data.</text>
</comment>
<evidence type="ECO:0000256" key="4">
    <source>
        <dbReference type="ARBA" id="ARBA00022825"/>
    </source>
</evidence>
<reference evidence="12" key="1">
    <citation type="submission" date="2023-01" db="EMBL/GenBank/DDBJ databases">
        <title>Metagenome sequencing of chrysophaentin producing Chrysophaeum taylorii.</title>
        <authorList>
            <person name="Davison J."/>
            <person name="Bewley C."/>
        </authorList>
    </citation>
    <scope>NUCLEOTIDE SEQUENCE</scope>
    <source>
        <strain evidence="12">NIES-1699</strain>
    </source>
</reference>
<keyword evidence="10" id="KW-0732">Signal</keyword>
<organism evidence="12 13">
    <name type="scientific">Chrysophaeum taylorii</name>
    <dbReference type="NCBI Taxonomy" id="2483200"/>
    <lineage>
        <taxon>Eukaryota</taxon>
        <taxon>Sar</taxon>
        <taxon>Stramenopiles</taxon>
        <taxon>Ochrophyta</taxon>
        <taxon>Pelagophyceae</taxon>
        <taxon>Pelagomonadales</taxon>
        <taxon>Pelagomonadaceae</taxon>
        <taxon>Chrysophaeum</taxon>
    </lineage>
</organism>
<dbReference type="InterPro" id="IPR030400">
    <property type="entry name" value="Sedolisin_dom"/>
</dbReference>
<dbReference type="GO" id="GO:0046872">
    <property type="term" value="F:metal ion binding"/>
    <property type="evidence" value="ECO:0007669"/>
    <property type="project" value="UniProtKB-UniRule"/>
</dbReference>
<comment type="cofactor">
    <cofactor evidence="9">
        <name>Ca(2+)</name>
        <dbReference type="ChEBI" id="CHEBI:29108"/>
    </cofactor>
    <text evidence="9">Binds 1 Ca(2+) ion per subunit.</text>
</comment>
<evidence type="ECO:0000313" key="13">
    <source>
        <dbReference type="Proteomes" id="UP001230188"/>
    </source>
</evidence>
<keyword evidence="2 9" id="KW-0479">Metal-binding</keyword>
<dbReference type="InterPro" id="IPR036852">
    <property type="entry name" value="Peptidase_S8/S53_dom_sf"/>
</dbReference>
<keyword evidence="6" id="KW-0865">Zymogen</keyword>
<dbReference type="CDD" id="cd04056">
    <property type="entry name" value="Peptidases_S53"/>
    <property type="match status" value="1"/>
</dbReference>
<dbReference type="CDD" id="cd11377">
    <property type="entry name" value="Pro-peptidase_S53"/>
    <property type="match status" value="1"/>
</dbReference>
<dbReference type="PROSITE" id="PS51695">
    <property type="entry name" value="SEDOLISIN"/>
    <property type="match status" value="1"/>
</dbReference>